<dbReference type="EMBL" id="JAVDSB010000010">
    <property type="protein sequence ID" value="MDR6553472.1"/>
    <property type="molecule type" value="Genomic_DNA"/>
</dbReference>
<feature type="domain" description="Fibronectin type-III" evidence="2">
    <location>
        <begin position="1192"/>
        <end position="1272"/>
    </location>
</feature>
<dbReference type="SMART" id="SM00758">
    <property type="entry name" value="PA14"/>
    <property type="match status" value="1"/>
</dbReference>
<name>A0ABU1P2M7_9BACL</name>
<evidence type="ECO:0000259" key="2">
    <source>
        <dbReference type="PROSITE" id="PS50853"/>
    </source>
</evidence>
<feature type="domain" description="Fibronectin type-III" evidence="2">
    <location>
        <begin position="946"/>
        <end position="1027"/>
    </location>
</feature>
<feature type="domain" description="Fibronectin type-III" evidence="2">
    <location>
        <begin position="620"/>
        <end position="702"/>
    </location>
</feature>
<feature type="domain" description="Fibronectin type-III" evidence="2">
    <location>
        <begin position="1106"/>
        <end position="1188"/>
    </location>
</feature>
<dbReference type="InterPro" id="IPR050617">
    <property type="entry name" value="E3_ligase_FN3/SPRY"/>
</dbReference>
<dbReference type="Pfam" id="PF00041">
    <property type="entry name" value="fn3"/>
    <property type="match status" value="2"/>
</dbReference>
<dbReference type="InterPro" id="IPR036116">
    <property type="entry name" value="FN3_sf"/>
</dbReference>
<sequence>MYKHIGKVSKAVCMMLLIQFILSALQVMTLEASADTGQEAISINFQNDTATTPSGFIADYGNVYGSRNGLAYGWNQDQTNNTVVRQTYQGEVVDSFIQASNQDIWEIALENGSYDVSVTVGDAVYSSTNTFYIEGVSVSENVYIQPGAHSAFDKNVTVNDGKLTLTFGSSGDFTALNAIQITRVAMFSPVPNNPQIALPPEARKISGNRVLMSGESQNVHNTPEYIRIPGLQQEISRYMATELQTIDSVINQYEHLAIACNNCDVPAIQAKVNASFNNPVVIKAGQLNLDTSMTIGTLDKPVVLILDGMNTNQPLSVTVIGSLILKNGLNANSKLNLKVSQPSNASLLNMGNLWVKSNLHLNQDSSVEAANQFMAGSLIYNNGTLQVKADHMLIENNLNINTKVDMNIAQEMLVGELISNNQTANIHVQIGDLFIRDNMSVNNHLSIKTGGVFAMGGNLTANQKPIIETGSGGQGQTLLKYKLNGLQAEYFSGSNFTGDKVTRVDENVKLESKPNLPILGFTDQDFSVRWTGQIKPLYTEEYTFEVHWKGSVKLWVDGDLIIDGLQAHNDKQTGSFVAEAGRRYDIRLDYSNNDGNAKATLRWESQSQNPEFVPQAQLYPYGTPVVTAIPTETDITFQWPPIFNASGYEVETDGTIQSIGAIAQYVYPNLEAGTSHTFRVRANNGDITGEWTELLIKWTLPDVPGPIETTSTSTAITLVWPAVIGATGYDIETNNTIIDNGNSTTFVDSSLNSNTQRAYKVRAKNSSGAGKWSPIIAKATLPGATGSLATLATDSTITVSWDAVSGAESYDLEVDGVVVSGITGTRYIHINLQPNSTHTYRLKSKNGVGTSNWSALATAVTLPSIPEHLRATVADTQISIEWDEVVGASNYDIEIDGVIVAHDLSTTYVHNGLAVNSEHTYRVRANNGAAIGQWSGLLKRSTLSGLPTNLRALAAGNEITVTWDMAVGAVGYDVEVDGQIVNNGMSLTYVHSGLSPYSEHTYRVRARNGGGNGPWTDAITVVTTLGEPQNITLDSTVRSITITWDEVIGADDYELIVDGEVVNVGKETSYLHDGLTPYSWHVYRIRAKNADVSGEWSDTFTKATMLGTPVIIRMVATSSQIIVNWGSVVGADGYEIEVDGSLVDNGVKTSFTHSNLSSNSLHTYRVRAKNPSIYSDWSNWSSLVTQSTASDVPRFISAKATTSSITVTWSSASGEDSYDLEVDGKVISGLTNTTYTQDALEPNKMHVYRVRSQNQYGRSEWSEKLEKRTTPEMIVNVGKDNIFNFVIVAPKKDGVTERKITVTYNPEELEVLDSSAITPEVELGVGPIHGTNMIVSEFASGRIVYTILNVDKTVVNGIKLLAKSNEDSKITYTVE</sequence>
<dbReference type="PANTHER" id="PTHR24099:SF11">
    <property type="entry name" value="FIBRONECTIN TYPE III DOMAIN-CONTAINING 3BA-RELATED"/>
    <property type="match status" value="1"/>
</dbReference>
<dbReference type="RefSeq" id="WP_310500937.1">
    <property type="nucleotide sequence ID" value="NZ_JAVDSB010000010.1"/>
</dbReference>
<evidence type="ECO:0000313" key="5">
    <source>
        <dbReference type="Proteomes" id="UP001267290"/>
    </source>
</evidence>
<keyword evidence="5" id="KW-1185">Reference proteome</keyword>
<dbReference type="Gene3D" id="2.60.40.10">
    <property type="entry name" value="Immunoglobulins"/>
    <property type="match status" value="7"/>
</dbReference>
<proteinExistence type="predicted"/>
<evidence type="ECO:0000259" key="3">
    <source>
        <dbReference type="PROSITE" id="PS51820"/>
    </source>
</evidence>
<accession>A0ABU1P2M7</accession>
<feature type="chain" id="PRO_5046510494" description="PA14 domain-containing protein" evidence="1">
    <location>
        <begin position="35"/>
        <end position="1375"/>
    </location>
</feature>
<organism evidence="4 5">
    <name type="scientific">Paenibacillus qinlingensis</name>
    <dbReference type="NCBI Taxonomy" id="1837343"/>
    <lineage>
        <taxon>Bacteria</taxon>
        <taxon>Bacillati</taxon>
        <taxon>Bacillota</taxon>
        <taxon>Bacilli</taxon>
        <taxon>Bacillales</taxon>
        <taxon>Paenibacillaceae</taxon>
        <taxon>Paenibacillus</taxon>
    </lineage>
</organism>
<evidence type="ECO:0000256" key="1">
    <source>
        <dbReference type="SAM" id="SignalP"/>
    </source>
</evidence>
<protein>
    <recommendedName>
        <fullName evidence="6">PA14 domain-containing protein</fullName>
    </recommendedName>
</protein>
<keyword evidence="1" id="KW-0732">Signal</keyword>
<feature type="signal peptide" evidence="1">
    <location>
        <begin position="1"/>
        <end position="34"/>
    </location>
</feature>
<dbReference type="PROSITE" id="PS50853">
    <property type="entry name" value="FN3"/>
    <property type="match status" value="5"/>
</dbReference>
<evidence type="ECO:0008006" key="6">
    <source>
        <dbReference type="Google" id="ProtNLM"/>
    </source>
</evidence>
<dbReference type="InterPro" id="IPR037524">
    <property type="entry name" value="PA14/GLEYA"/>
</dbReference>
<dbReference type="InterPro" id="IPR003961">
    <property type="entry name" value="FN3_dom"/>
</dbReference>
<comment type="caution">
    <text evidence="4">The sequence shown here is derived from an EMBL/GenBank/DDBJ whole genome shotgun (WGS) entry which is preliminary data.</text>
</comment>
<dbReference type="Pfam" id="PF07691">
    <property type="entry name" value="PA14"/>
    <property type="match status" value="1"/>
</dbReference>
<dbReference type="Proteomes" id="UP001267290">
    <property type="component" value="Unassembled WGS sequence"/>
</dbReference>
<gene>
    <name evidence="4" type="ORF">J2736_004679</name>
</gene>
<dbReference type="Gene3D" id="3.90.182.10">
    <property type="entry name" value="Toxin - Anthrax Protective Antigen,domain 1"/>
    <property type="match status" value="1"/>
</dbReference>
<reference evidence="4 5" key="1">
    <citation type="submission" date="2023-07" db="EMBL/GenBank/DDBJ databases">
        <title>Sorghum-associated microbial communities from plants grown in Nebraska, USA.</title>
        <authorList>
            <person name="Schachtman D."/>
        </authorList>
    </citation>
    <scope>NUCLEOTIDE SEQUENCE [LARGE SCALE GENOMIC DNA]</scope>
    <source>
        <strain evidence="4 5">CC258</strain>
    </source>
</reference>
<evidence type="ECO:0000313" key="4">
    <source>
        <dbReference type="EMBL" id="MDR6553472.1"/>
    </source>
</evidence>
<dbReference type="InterPro" id="IPR008979">
    <property type="entry name" value="Galactose-bd-like_sf"/>
</dbReference>
<dbReference type="InterPro" id="IPR013783">
    <property type="entry name" value="Ig-like_fold"/>
</dbReference>
<dbReference type="Gene3D" id="2.60.120.430">
    <property type="entry name" value="Galactose-binding lectin"/>
    <property type="match status" value="1"/>
</dbReference>
<feature type="domain" description="Fibronectin type-III" evidence="2">
    <location>
        <begin position="781"/>
        <end position="864"/>
    </location>
</feature>
<feature type="domain" description="PA14" evidence="3">
    <location>
        <begin position="481"/>
        <end position="617"/>
    </location>
</feature>
<dbReference type="PROSITE" id="PS51820">
    <property type="entry name" value="PA14"/>
    <property type="match status" value="1"/>
</dbReference>
<dbReference type="PANTHER" id="PTHR24099">
    <property type="entry name" value="E3 UBIQUITIN-PROTEIN LIGASE TRIM36-RELATED"/>
    <property type="match status" value="1"/>
</dbReference>
<dbReference type="SMART" id="SM00060">
    <property type="entry name" value="FN3"/>
    <property type="match status" value="8"/>
</dbReference>
<dbReference type="SUPFAM" id="SSF49265">
    <property type="entry name" value="Fibronectin type III"/>
    <property type="match status" value="4"/>
</dbReference>
<dbReference type="CDD" id="cd00063">
    <property type="entry name" value="FN3"/>
    <property type="match status" value="8"/>
</dbReference>
<dbReference type="InterPro" id="IPR011658">
    <property type="entry name" value="PA14_dom"/>
</dbReference>
<dbReference type="SUPFAM" id="SSF49785">
    <property type="entry name" value="Galactose-binding domain-like"/>
    <property type="match status" value="1"/>
</dbReference>
<dbReference type="SUPFAM" id="SSF56988">
    <property type="entry name" value="Anthrax protective antigen"/>
    <property type="match status" value="1"/>
</dbReference>